<dbReference type="Pfam" id="PF07686">
    <property type="entry name" value="V-set"/>
    <property type="match status" value="2"/>
</dbReference>
<evidence type="ECO:0000256" key="2">
    <source>
        <dbReference type="ARBA" id="ARBA00022475"/>
    </source>
</evidence>
<comment type="subcellular location">
    <subcellularLocation>
        <location evidence="1">Cell membrane</location>
    </subcellularLocation>
</comment>
<dbReference type="OMA" id="NEPAWIC"/>
<dbReference type="InterPro" id="IPR013783">
    <property type="entry name" value="Ig-like_fold"/>
</dbReference>
<evidence type="ECO:0000256" key="6">
    <source>
        <dbReference type="ARBA" id="ARBA00023157"/>
    </source>
</evidence>
<dbReference type="PANTHER" id="PTHR19433:SF133">
    <property type="entry name" value="IMMUNE-TYPE RECEPTOR 5 PRECURSOR-RELATED"/>
    <property type="match status" value="1"/>
</dbReference>
<dbReference type="STRING" id="69293.ENSGACP00000026383"/>
<feature type="domain" description="Ig-like" evidence="10">
    <location>
        <begin position="147"/>
        <end position="237"/>
    </location>
</feature>
<protein>
    <recommendedName>
        <fullName evidence="10">Ig-like domain-containing protein</fullName>
    </recommendedName>
</protein>
<evidence type="ECO:0000313" key="12">
    <source>
        <dbReference type="Proteomes" id="UP000007635"/>
    </source>
</evidence>
<dbReference type="Bgee" id="ENSGACG00000019971">
    <property type="expression patterns" value="Expressed in intestinal epithelial cell and 1 other cell type or tissue"/>
</dbReference>
<dbReference type="InParanoid" id="G3Q919"/>
<dbReference type="Ensembl" id="ENSGACT00000026434.2">
    <property type="protein sequence ID" value="ENSGACP00000026383.2"/>
    <property type="gene ID" value="ENSGACG00000026331.1"/>
</dbReference>
<dbReference type="InterPro" id="IPR013106">
    <property type="entry name" value="Ig_V-set"/>
</dbReference>
<name>G3Q919_GASAC</name>
<reference evidence="11 12" key="1">
    <citation type="journal article" date="2021" name="G3 (Bethesda)">
        <title>Improved contiguity of the threespine stickleback genome using long-read sequencing.</title>
        <authorList>
            <person name="Nath S."/>
            <person name="Shaw D.E."/>
            <person name="White M.A."/>
        </authorList>
    </citation>
    <scope>NUCLEOTIDE SEQUENCE [LARGE SCALE GENOMIC DNA]</scope>
    <source>
        <strain evidence="11 12">Lake Benthic</strain>
    </source>
</reference>
<dbReference type="InterPro" id="IPR003599">
    <property type="entry name" value="Ig_sub"/>
</dbReference>
<dbReference type="SUPFAM" id="SSF48726">
    <property type="entry name" value="Immunoglobulin"/>
    <property type="match status" value="2"/>
</dbReference>
<dbReference type="InterPro" id="IPR052051">
    <property type="entry name" value="TCR_complex_component"/>
</dbReference>
<dbReference type="InterPro" id="IPR036179">
    <property type="entry name" value="Ig-like_dom_sf"/>
</dbReference>
<keyword evidence="7" id="KW-0325">Glycoprotein</keyword>
<feature type="chain" id="PRO_5044028089" description="Ig-like domain-containing protein" evidence="9">
    <location>
        <begin position="22"/>
        <end position="349"/>
    </location>
</feature>
<keyword evidence="12" id="KW-1185">Reference proteome</keyword>
<evidence type="ECO:0000256" key="7">
    <source>
        <dbReference type="ARBA" id="ARBA00023180"/>
    </source>
</evidence>
<reference evidence="11" key="3">
    <citation type="submission" date="2025-09" db="UniProtKB">
        <authorList>
            <consortium name="Ensembl"/>
        </authorList>
    </citation>
    <scope>IDENTIFICATION</scope>
</reference>
<keyword evidence="2" id="KW-1003">Cell membrane</keyword>
<feature type="domain" description="Ig-like" evidence="10">
    <location>
        <begin position="29"/>
        <end position="137"/>
    </location>
</feature>
<evidence type="ECO:0000313" key="11">
    <source>
        <dbReference type="Ensembl" id="ENSGACP00000026383.2"/>
    </source>
</evidence>
<evidence type="ECO:0000259" key="10">
    <source>
        <dbReference type="PROSITE" id="PS50835"/>
    </source>
</evidence>
<dbReference type="FunCoup" id="G3Q919">
    <property type="interactions" value="82"/>
</dbReference>
<feature type="signal peptide" evidence="9">
    <location>
        <begin position="1"/>
        <end position="21"/>
    </location>
</feature>
<evidence type="ECO:0000256" key="9">
    <source>
        <dbReference type="SAM" id="SignalP"/>
    </source>
</evidence>
<dbReference type="InterPro" id="IPR007110">
    <property type="entry name" value="Ig-like_dom"/>
</dbReference>
<dbReference type="PANTHER" id="PTHR19433">
    <property type="entry name" value="T-CELL RECEPTOR ALPHA CHAIN V REGION-RELATED"/>
    <property type="match status" value="1"/>
</dbReference>
<dbReference type="GeneTree" id="ENSGT00950000182968"/>
<dbReference type="GO" id="GO:0005886">
    <property type="term" value="C:plasma membrane"/>
    <property type="evidence" value="ECO:0007669"/>
    <property type="project" value="UniProtKB-SubCell"/>
</dbReference>
<dbReference type="SMART" id="SM00406">
    <property type="entry name" value="IGv"/>
    <property type="match status" value="2"/>
</dbReference>
<dbReference type="Gene3D" id="2.60.40.10">
    <property type="entry name" value="Immunoglobulins"/>
    <property type="match status" value="2"/>
</dbReference>
<reference evidence="11" key="2">
    <citation type="submission" date="2025-08" db="UniProtKB">
        <authorList>
            <consortium name="Ensembl"/>
        </authorList>
    </citation>
    <scope>IDENTIFICATION</scope>
</reference>
<accession>G3Q919</accession>
<dbReference type="GO" id="GO:0002376">
    <property type="term" value="P:immune system process"/>
    <property type="evidence" value="ECO:0007669"/>
    <property type="project" value="UniProtKB-KW"/>
</dbReference>
<evidence type="ECO:0000256" key="3">
    <source>
        <dbReference type="ARBA" id="ARBA00022729"/>
    </source>
</evidence>
<evidence type="ECO:0000256" key="5">
    <source>
        <dbReference type="ARBA" id="ARBA00023136"/>
    </source>
</evidence>
<keyword evidence="8" id="KW-1133">Transmembrane helix</keyword>
<sequence>MTSPRFAIYVTWLFLWKMAHAADLKLSSPERQERGFMSVDVGHKITLQCFYQKNDGSWLNWYKQTLGQKPKLISTFYEFNKNGTFHHEFKNNPRFTLDTEKGQNHLTILDLKMSDTATYYCAFSTSNVLTFAEGTVVSVQGSGWTVPALLHQSPSETIQPGGSVTLNCTVQTGTCDGQHSVYWFKDSEKSHPALIYTDGGSTDQCERKPNTQTHTCDYNLPMESLNPSHAGTYYCAVASCGHILFGNGTKLKIEEEGDHLLLVYLLSGALVFTTMLVVLLGFLVYRLNKKNICQCSESQATVSAPSTGNTEQGYRNAQSPHYAALNLNLPNGSRRQKIDVECVYSSVKH</sequence>
<keyword evidence="4" id="KW-0391">Immunity</keyword>
<proteinExistence type="predicted"/>
<dbReference type="PROSITE" id="PS50835">
    <property type="entry name" value="IG_LIKE"/>
    <property type="match status" value="2"/>
</dbReference>
<organism evidence="11 12">
    <name type="scientific">Gasterosteus aculeatus aculeatus</name>
    <name type="common">three-spined stickleback</name>
    <dbReference type="NCBI Taxonomy" id="481459"/>
    <lineage>
        <taxon>Eukaryota</taxon>
        <taxon>Metazoa</taxon>
        <taxon>Chordata</taxon>
        <taxon>Craniata</taxon>
        <taxon>Vertebrata</taxon>
        <taxon>Euteleostomi</taxon>
        <taxon>Actinopterygii</taxon>
        <taxon>Neopterygii</taxon>
        <taxon>Teleostei</taxon>
        <taxon>Neoteleostei</taxon>
        <taxon>Acanthomorphata</taxon>
        <taxon>Eupercaria</taxon>
        <taxon>Perciformes</taxon>
        <taxon>Cottioidei</taxon>
        <taxon>Gasterosteales</taxon>
        <taxon>Gasterosteidae</taxon>
        <taxon>Gasterosteus</taxon>
    </lineage>
</organism>
<dbReference type="SMART" id="SM00409">
    <property type="entry name" value="IG"/>
    <property type="match status" value="2"/>
</dbReference>
<dbReference type="AlphaFoldDB" id="G3Q919"/>
<keyword evidence="5 8" id="KW-0472">Membrane</keyword>
<evidence type="ECO:0000256" key="8">
    <source>
        <dbReference type="SAM" id="Phobius"/>
    </source>
</evidence>
<keyword evidence="6" id="KW-1015">Disulfide bond</keyword>
<keyword evidence="3 9" id="KW-0732">Signal</keyword>
<keyword evidence="8" id="KW-0812">Transmembrane</keyword>
<dbReference type="Proteomes" id="UP000007635">
    <property type="component" value="Chromosome VII"/>
</dbReference>
<feature type="transmembrane region" description="Helical" evidence="8">
    <location>
        <begin position="261"/>
        <end position="285"/>
    </location>
</feature>
<evidence type="ECO:0000256" key="1">
    <source>
        <dbReference type="ARBA" id="ARBA00004236"/>
    </source>
</evidence>
<dbReference type="GO" id="GO:0009617">
    <property type="term" value="P:response to bacterium"/>
    <property type="evidence" value="ECO:0007669"/>
    <property type="project" value="TreeGrafter"/>
</dbReference>
<evidence type="ECO:0000256" key="4">
    <source>
        <dbReference type="ARBA" id="ARBA00022859"/>
    </source>
</evidence>